<comment type="caution">
    <text evidence="2">The sequence shown here is derived from an EMBL/GenBank/DDBJ whole genome shotgun (WGS) entry which is preliminary data.</text>
</comment>
<keyword evidence="3" id="KW-1185">Reference proteome</keyword>
<evidence type="ECO:0000313" key="2">
    <source>
        <dbReference type="EMBL" id="RFU15781.1"/>
    </source>
</evidence>
<sequence>MKLQFYLFTVLLGIVLAVHLAMNGKVGSVINNARVGNAVFWCIGACAAVLIGLTGWQSGVLSGFKQVHPLLLTAGALGACLVFAIAWMLPHVGARGVFITLIAGQVLGGMALSHFGWLDSPIQKVGPLNIIGAIVMVGGVYLSTYSR</sequence>
<evidence type="ECO:0000313" key="3">
    <source>
        <dbReference type="Proteomes" id="UP000264702"/>
    </source>
</evidence>
<keyword evidence="1" id="KW-0812">Transmembrane</keyword>
<feature type="transmembrane region" description="Helical" evidence="1">
    <location>
        <begin position="6"/>
        <end position="26"/>
    </location>
</feature>
<keyword evidence="1" id="KW-1133">Transmembrane helix</keyword>
<keyword evidence="1" id="KW-0472">Membrane</keyword>
<feature type="transmembrane region" description="Helical" evidence="1">
    <location>
        <begin position="70"/>
        <end position="89"/>
    </location>
</feature>
<feature type="transmembrane region" description="Helical" evidence="1">
    <location>
        <begin position="38"/>
        <end position="58"/>
    </location>
</feature>
<dbReference type="Proteomes" id="UP000264702">
    <property type="component" value="Unassembled WGS sequence"/>
</dbReference>
<organism evidence="2 3">
    <name type="scientific">Paracidobacterium acidisoli</name>
    <dbReference type="NCBI Taxonomy" id="2303751"/>
    <lineage>
        <taxon>Bacteria</taxon>
        <taxon>Pseudomonadati</taxon>
        <taxon>Acidobacteriota</taxon>
        <taxon>Terriglobia</taxon>
        <taxon>Terriglobales</taxon>
        <taxon>Acidobacteriaceae</taxon>
        <taxon>Paracidobacterium</taxon>
    </lineage>
</organism>
<dbReference type="InterPro" id="IPR006750">
    <property type="entry name" value="YdcZ"/>
</dbReference>
<dbReference type="RefSeq" id="WP_117301521.1">
    <property type="nucleotide sequence ID" value="NZ_QVQT02000005.1"/>
</dbReference>
<reference evidence="2 3" key="1">
    <citation type="submission" date="2018-08" db="EMBL/GenBank/DDBJ databases">
        <title>Acidipila sp. 4G-K13, an acidobacterium isolated from forest soil.</title>
        <authorList>
            <person name="Gao Z.-H."/>
            <person name="Qiu L.-H."/>
        </authorList>
    </citation>
    <scope>NUCLEOTIDE SEQUENCE [LARGE SCALE GENOMIC DNA]</scope>
    <source>
        <strain evidence="2 3">4G-K13</strain>
    </source>
</reference>
<dbReference type="Pfam" id="PF04657">
    <property type="entry name" value="DMT_YdcZ"/>
    <property type="match status" value="1"/>
</dbReference>
<evidence type="ECO:0000256" key="1">
    <source>
        <dbReference type="SAM" id="Phobius"/>
    </source>
</evidence>
<name>A0A372IM09_9BACT</name>
<dbReference type="PANTHER" id="PTHR34821:SF2">
    <property type="entry name" value="INNER MEMBRANE PROTEIN YDCZ"/>
    <property type="match status" value="1"/>
</dbReference>
<feature type="transmembrane region" description="Helical" evidence="1">
    <location>
        <begin position="128"/>
        <end position="145"/>
    </location>
</feature>
<dbReference type="AlphaFoldDB" id="A0A372IM09"/>
<gene>
    <name evidence="2" type="ORF">D0Y96_15155</name>
</gene>
<accession>A0A372IM09</accession>
<feature type="transmembrane region" description="Helical" evidence="1">
    <location>
        <begin position="96"/>
        <end position="116"/>
    </location>
</feature>
<proteinExistence type="predicted"/>
<dbReference type="EMBL" id="QVQT01000005">
    <property type="protein sequence ID" value="RFU15781.1"/>
    <property type="molecule type" value="Genomic_DNA"/>
</dbReference>
<protein>
    <submittedName>
        <fullName evidence="2">DMT family transporter</fullName>
    </submittedName>
</protein>
<dbReference type="GO" id="GO:0005886">
    <property type="term" value="C:plasma membrane"/>
    <property type="evidence" value="ECO:0007669"/>
    <property type="project" value="TreeGrafter"/>
</dbReference>
<dbReference type="OrthoDB" id="7864805at2"/>
<dbReference type="PANTHER" id="PTHR34821">
    <property type="entry name" value="INNER MEMBRANE PROTEIN YDCZ"/>
    <property type="match status" value="1"/>
</dbReference>